<dbReference type="Proteomes" id="UP001201985">
    <property type="component" value="Unassembled WGS sequence"/>
</dbReference>
<dbReference type="RefSeq" id="WP_241793953.1">
    <property type="nucleotide sequence ID" value="NZ_JALBUU010000125.1"/>
</dbReference>
<dbReference type="EMBL" id="JALBUU010000125">
    <property type="protein sequence ID" value="MCI0756633.1"/>
    <property type="molecule type" value="Genomic_DNA"/>
</dbReference>
<name>A0ABS9WBG1_9PROT</name>
<keyword evidence="4" id="KW-1185">Reference proteome</keyword>
<proteinExistence type="predicted"/>
<evidence type="ECO:0000313" key="3">
    <source>
        <dbReference type="EMBL" id="MCI0756633.1"/>
    </source>
</evidence>
<evidence type="ECO:0000313" key="4">
    <source>
        <dbReference type="Proteomes" id="UP001201985"/>
    </source>
</evidence>
<comment type="caution">
    <text evidence="3">The sequence shown here is derived from an EMBL/GenBank/DDBJ whole genome shotgun (WGS) entry which is preliminary data.</text>
</comment>
<feature type="domain" description="PilZ" evidence="2">
    <location>
        <begin position="264"/>
        <end position="355"/>
    </location>
</feature>
<accession>A0ABS9WBG1</accession>
<dbReference type="InterPro" id="IPR009875">
    <property type="entry name" value="PilZ_domain"/>
</dbReference>
<organism evidence="3 4">
    <name type="scientific">Teichococcus vastitatis</name>
    <dbReference type="NCBI Taxonomy" id="2307076"/>
    <lineage>
        <taxon>Bacteria</taxon>
        <taxon>Pseudomonadati</taxon>
        <taxon>Pseudomonadota</taxon>
        <taxon>Alphaproteobacteria</taxon>
        <taxon>Acetobacterales</taxon>
        <taxon>Roseomonadaceae</taxon>
        <taxon>Roseomonas</taxon>
    </lineage>
</organism>
<evidence type="ECO:0000256" key="1">
    <source>
        <dbReference type="SAM" id="MobiDB-lite"/>
    </source>
</evidence>
<reference evidence="3 4" key="1">
    <citation type="submission" date="2022-03" db="EMBL/GenBank/DDBJ databases">
        <title>Complete genome analysis of Roseomonas KG 17.1 : a prolific producer of plant growth promoters.</title>
        <authorList>
            <person name="Saadouli I."/>
            <person name="Najjari A."/>
            <person name="Mosbah A."/>
            <person name="Ouzari H.I."/>
        </authorList>
    </citation>
    <scope>NUCLEOTIDE SEQUENCE [LARGE SCALE GENOMIC DNA]</scope>
    <source>
        <strain evidence="3 4">KG17-1</strain>
    </source>
</reference>
<protein>
    <submittedName>
        <fullName evidence="3">PilZ domain-containing protein</fullName>
    </submittedName>
</protein>
<feature type="region of interest" description="Disordered" evidence="1">
    <location>
        <begin position="1"/>
        <end position="21"/>
    </location>
</feature>
<sequence>MVSQSNWASLRGYRRPSGALPQQNKDRAAVFLALRPVRRSLLRVLRLGAAAALLRHRPAKAGSSFAASARTRLLWHAAQDAQAREDAVTLRLLERSSTLAEADRQLLRAARAEADSRLEGLFLAMRDDAGLPADQGLRARLRLVEATLAARRSLRRRMDRLATHPAALPLTPGEWHQGRRNHDAALQAIGVLLLGGGTAPAKPSVVTPPRRSTAGDRLPPLFGAPASTTIEAEDAAPLWLGGLAASMFGGVGWLLWRRRSVPARRGADRAEVALFARLLLPGAAPQPAAVINMSRGGSALRWAAGTMRAGQALAVDVDGLGRIEAQVVEHEDAVLRLRFLALSPRQENALARLTARGSGR</sequence>
<gene>
    <name evidence="3" type="ORF">MON41_23640</name>
</gene>
<evidence type="ECO:0000259" key="2">
    <source>
        <dbReference type="Pfam" id="PF07238"/>
    </source>
</evidence>
<dbReference type="Pfam" id="PF07238">
    <property type="entry name" value="PilZ"/>
    <property type="match status" value="1"/>
</dbReference>